<dbReference type="PANTHER" id="PTHR21666">
    <property type="entry name" value="PEPTIDASE-RELATED"/>
    <property type="match status" value="1"/>
</dbReference>
<dbReference type="CDD" id="cd12797">
    <property type="entry name" value="M23_peptidase"/>
    <property type="match status" value="1"/>
</dbReference>
<keyword evidence="3" id="KW-1185">Reference proteome</keyword>
<organism evidence="2 3">
    <name type="scientific">Geobacter argillaceus</name>
    <dbReference type="NCBI Taxonomy" id="345631"/>
    <lineage>
        <taxon>Bacteria</taxon>
        <taxon>Pseudomonadati</taxon>
        <taxon>Thermodesulfobacteriota</taxon>
        <taxon>Desulfuromonadia</taxon>
        <taxon>Geobacterales</taxon>
        <taxon>Geobacteraceae</taxon>
        <taxon>Geobacter</taxon>
    </lineage>
</organism>
<evidence type="ECO:0000313" key="2">
    <source>
        <dbReference type="EMBL" id="TWJ17080.1"/>
    </source>
</evidence>
<dbReference type="Pfam" id="PF01551">
    <property type="entry name" value="Peptidase_M23"/>
    <property type="match status" value="1"/>
</dbReference>
<accession>A0A562VGS9</accession>
<dbReference type="EMBL" id="VLLN01000023">
    <property type="protein sequence ID" value="TWJ17080.1"/>
    <property type="molecule type" value="Genomic_DNA"/>
</dbReference>
<dbReference type="PANTHER" id="PTHR21666:SF270">
    <property type="entry name" value="MUREIN HYDROLASE ACTIVATOR ENVC"/>
    <property type="match status" value="1"/>
</dbReference>
<dbReference type="FunFam" id="2.70.70.10:FF:000006">
    <property type="entry name" value="M23 family peptidase"/>
    <property type="match status" value="1"/>
</dbReference>
<sequence length="232" mass="24911">MNFRIVIGMLLFLVPVAAETRGDIYRHENQDGVVSFTDTPANSSYTMYLQEKRRAKGGAISRKPSLSPLVSGSPEALSLPIQGRVTSPTGFRHDPFDGKLRHHNGIDIAAPTGTPVKPVAPGIVIFSGQRNGYGNTVIVDHQNGMQTIYAHHSANLVAEGTQVDRSTVIALSGSTGRSTGPHLHFEAWRDGSNVTPSFMPGSDASPAIAARTRDSVSRILQPDGTILFTNLR</sequence>
<evidence type="ECO:0000313" key="3">
    <source>
        <dbReference type="Proteomes" id="UP000319449"/>
    </source>
</evidence>
<reference evidence="2 3" key="1">
    <citation type="submission" date="2019-07" db="EMBL/GenBank/DDBJ databases">
        <title>Genomic Encyclopedia of Archaeal and Bacterial Type Strains, Phase II (KMG-II): from individual species to whole genera.</title>
        <authorList>
            <person name="Goeker M."/>
        </authorList>
    </citation>
    <scope>NUCLEOTIDE SEQUENCE [LARGE SCALE GENOMIC DNA]</scope>
    <source>
        <strain evidence="2 3">ATCC BAA-1139</strain>
    </source>
</reference>
<dbReference type="AlphaFoldDB" id="A0A562VGS9"/>
<dbReference type="GO" id="GO:0004222">
    <property type="term" value="F:metalloendopeptidase activity"/>
    <property type="evidence" value="ECO:0007669"/>
    <property type="project" value="TreeGrafter"/>
</dbReference>
<protein>
    <submittedName>
        <fullName evidence="2">Peptidase M23-like protein</fullName>
    </submittedName>
</protein>
<gene>
    <name evidence="2" type="ORF">JN12_03193</name>
</gene>
<dbReference type="Proteomes" id="UP000319449">
    <property type="component" value="Unassembled WGS sequence"/>
</dbReference>
<name>A0A562VGS9_9BACT</name>
<feature type="domain" description="M23ase beta-sheet core" evidence="1">
    <location>
        <begin position="102"/>
        <end position="196"/>
    </location>
</feature>
<proteinExistence type="predicted"/>
<evidence type="ECO:0000259" key="1">
    <source>
        <dbReference type="Pfam" id="PF01551"/>
    </source>
</evidence>
<dbReference type="SUPFAM" id="SSF51261">
    <property type="entry name" value="Duplicated hybrid motif"/>
    <property type="match status" value="1"/>
</dbReference>
<comment type="caution">
    <text evidence="2">The sequence shown here is derived from an EMBL/GenBank/DDBJ whole genome shotgun (WGS) entry which is preliminary data.</text>
</comment>
<dbReference type="OrthoDB" id="9815245at2"/>
<dbReference type="Gene3D" id="2.70.70.10">
    <property type="entry name" value="Glucose Permease (Domain IIA)"/>
    <property type="match status" value="1"/>
</dbReference>
<dbReference type="InterPro" id="IPR011055">
    <property type="entry name" value="Dup_hybrid_motif"/>
</dbReference>
<dbReference type="InterPro" id="IPR050570">
    <property type="entry name" value="Cell_wall_metabolism_enzyme"/>
</dbReference>
<dbReference type="RefSeq" id="WP_145024556.1">
    <property type="nucleotide sequence ID" value="NZ_VLLN01000023.1"/>
</dbReference>
<dbReference type="InterPro" id="IPR016047">
    <property type="entry name" value="M23ase_b-sheet_dom"/>
</dbReference>